<dbReference type="InterPro" id="IPR029030">
    <property type="entry name" value="Caspase-like_dom_sf"/>
</dbReference>
<sequence>MKRRHFLQATGATLATLGFSQLELQQQSLRYAKVLAQSTPRKRALLVGISDYLAIREGSGWAALPGAVNDVEMQRELLVHRFGFKPDDVRLITNENAKRENILHEFEDLIQWAKPGDVIVIHYSGHGSTVDDPDRTFKDNLNGTLVPWDSDLPPGGGEVEDITSGTLFLLMAALKTENVTVVLDSCYAGGGTRGNLVIRSRPGQAELLLRGDRGGAMLVASPAERAYQEQKLAELKLSRADWIRQRQAGLAKGVALVAAQRNQEAADATFAGDAHAGVFTYALTRYLWQQTRNEAMGTVLIATKAKTERLLKTLTNQAATQTPDLQTKPNSSNQTQPTYFLSDFATRGQAAEAVVTKVEGNQVQILLNGVEPQVLETFGKGANLTLVNAQGAAIATVEITGRNQLHAKGTVKLKTPGTIASGTLLQERSRVIPSDWSLRIGLDPSLGSEAAIAKAELPKIQSRIEAVPLLQQEVHYILGRMTKPVYDAMQQRKLADIPAVGSLGLFYSGLEPLPESFGKPGESVAQALEQRLQPKFKFLLAGRLLKLMLNPTSTRLNVKAAVRIAGAREFAAQVVAVRGGQTAPLGVGQSAKQIRVNEKIQIVVENNEAKDLDCAIVFLSADGEVQPLPFTSIVPAKTAIEIPGNRTTVTVTPPLGMSEVMVVFSTTSLEQAITQLQVLSETRGDDRAGQAISTVNTLLDELVGGGRRGSSQTQEQRLDSQQMAALSVTFEIIG</sequence>
<dbReference type="InterPro" id="IPR011600">
    <property type="entry name" value="Pept_C14_caspase"/>
</dbReference>
<gene>
    <name evidence="2" type="ORF">C7B65_23435</name>
</gene>
<organism evidence="2 3">
    <name type="scientific">Phormidesmis priestleyi ULC007</name>
    <dbReference type="NCBI Taxonomy" id="1920490"/>
    <lineage>
        <taxon>Bacteria</taxon>
        <taxon>Bacillati</taxon>
        <taxon>Cyanobacteriota</taxon>
        <taxon>Cyanophyceae</taxon>
        <taxon>Leptolyngbyales</taxon>
        <taxon>Leptolyngbyaceae</taxon>
        <taxon>Phormidesmis</taxon>
    </lineage>
</organism>
<accession>A0A2T1D5P2</accession>
<name>A0A2T1D5P2_9CYAN</name>
<reference evidence="2 3" key="2">
    <citation type="submission" date="2018-03" db="EMBL/GenBank/DDBJ databases">
        <title>The ancient ancestry and fast evolution of plastids.</title>
        <authorList>
            <person name="Moore K.R."/>
            <person name="Magnabosco C."/>
            <person name="Momper L."/>
            <person name="Gold D.A."/>
            <person name="Bosak T."/>
            <person name="Fournier G.P."/>
        </authorList>
    </citation>
    <scope>NUCLEOTIDE SEQUENCE [LARGE SCALE GENOMIC DNA]</scope>
    <source>
        <strain evidence="2 3">ULC007</strain>
    </source>
</reference>
<dbReference type="GO" id="GO:0006508">
    <property type="term" value="P:proteolysis"/>
    <property type="evidence" value="ECO:0007669"/>
    <property type="project" value="InterPro"/>
</dbReference>
<protein>
    <submittedName>
        <fullName evidence="2">Peptidase C14, caspase catalytic subunit p20</fullName>
    </submittedName>
</protein>
<dbReference type="Proteomes" id="UP000238634">
    <property type="component" value="Unassembled WGS sequence"/>
</dbReference>
<dbReference type="SUPFAM" id="SSF52129">
    <property type="entry name" value="Caspase-like"/>
    <property type="match status" value="1"/>
</dbReference>
<dbReference type="InterPro" id="IPR050452">
    <property type="entry name" value="Metacaspase"/>
</dbReference>
<dbReference type="GO" id="GO:0005737">
    <property type="term" value="C:cytoplasm"/>
    <property type="evidence" value="ECO:0007669"/>
    <property type="project" value="TreeGrafter"/>
</dbReference>
<dbReference type="AlphaFoldDB" id="A0A2T1D5P2"/>
<dbReference type="Pfam" id="PF00656">
    <property type="entry name" value="Peptidase_C14"/>
    <property type="match status" value="1"/>
</dbReference>
<dbReference type="EMBL" id="PVWG01000052">
    <property type="protein sequence ID" value="PSB15845.1"/>
    <property type="molecule type" value="Genomic_DNA"/>
</dbReference>
<evidence type="ECO:0000313" key="3">
    <source>
        <dbReference type="Proteomes" id="UP000238634"/>
    </source>
</evidence>
<proteinExistence type="predicted"/>
<dbReference type="Gene3D" id="3.40.50.1460">
    <property type="match status" value="1"/>
</dbReference>
<dbReference type="OrthoDB" id="505527at2"/>
<dbReference type="PANTHER" id="PTHR48104">
    <property type="entry name" value="METACASPASE-4"/>
    <property type="match status" value="1"/>
</dbReference>
<keyword evidence="3" id="KW-1185">Reference proteome</keyword>
<dbReference type="STRING" id="1920490.GCA_001895925_05410"/>
<evidence type="ECO:0000313" key="2">
    <source>
        <dbReference type="EMBL" id="PSB15845.1"/>
    </source>
</evidence>
<evidence type="ECO:0000259" key="1">
    <source>
        <dbReference type="Pfam" id="PF00656"/>
    </source>
</evidence>
<feature type="domain" description="Peptidase C14 caspase" evidence="1">
    <location>
        <begin position="41"/>
        <end position="327"/>
    </location>
</feature>
<comment type="caution">
    <text evidence="2">The sequence shown here is derived from an EMBL/GenBank/DDBJ whole genome shotgun (WGS) entry which is preliminary data.</text>
</comment>
<dbReference type="PANTHER" id="PTHR48104:SF30">
    <property type="entry name" value="METACASPASE-1"/>
    <property type="match status" value="1"/>
</dbReference>
<dbReference type="GO" id="GO:0004197">
    <property type="term" value="F:cysteine-type endopeptidase activity"/>
    <property type="evidence" value="ECO:0007669"/>
    <property type="project" value="InterPro"/>
</dbReference>
<dbReference type="RefSeq" id="WP_073074885.1">
    <property type="nucleotide sequence ID" value="NZ_MPPI01000049.1"/>
</dbReference>
<reference evidence="2 3" key="1">
    <citation type="submission" date="2018-02" db="EMBL/GenBank/DDBJ databases">
        <authorList>
            <person name="Cohen D.B."/>
            <person name="Kent A.D."/>
        </authorList>
    </citation>
    <scope>NUCLEOTIDE SEQUENCE [LARGE SCALE GENOMIC DNA]</scope>
    <source>
        <strain evidence="2 3">ULC007</strain>
    </source>
</reference>